<sequence>MEEQVPGAARWVAMFAEQLAAQAEPLHRGLAAARDLDPAHWAGAASEVYALARPELPTAMGAVVDLHAGVRARVEGHNTFVHTLPHLLRDADPDERARLRALYLGTAQDVAAFLRARADALDLVLPDPLSESVPEQRLPEQVPEQRAPQRALSREDRYAALVRDEVIAGTRTERLRWAV</sequence>
<evidence type="ECO:0008006" key="3">
    <source>
        <dbReference type="Google" id="ProtNLM"/>
    </source>
</evidence>
<proteinExistence type="predicted"/>
<evidence type="ECO:0000313" key="1">
    <source>
        <dbReference type="EMBL" id="MFC5285481.1"/>
    </source>
</evidence>
<name>A0ABW0EGX2_9PSEU</name>
<accession>A0ABW0EGX2</accession>
<organism evidence="1 2">
    <name type="scientific">Actinokineospora guangxiensis</name>
    <dbReference type="NCBI Taxonomy" id="1490288"/>
    <lineage>
        <taxon>Bacteria</taxon>
        <taxon>Bacillati</taxon>
        <taxon>Actinomycetota</taxon>
        <taxon>Actinomycetes</taxon>
        <taxon>Pseudonocardiales</taxon>
        <taxon>Pseudonocardiaceae</taxon>
        <taxon>Actinokineospora</taxon>
    </lineage>
</organism>
<gene>
    <name evidence="1" type="ORF">ACFPM7_00300</name>
</gene>
<dbReference type="EMBL" id="JBHSKF010000001">
    <property type="protein sequence ID" value="MFC5285481.1"/>
    <property type="molecule type" value="Genomic_DNA"/>
</dbReference>
<dbReference type="Proteomes" id="UP001596157">
    <property type="component" value="Unassembled WGS sequence"/>
</dbReference>
<protein>
    <recommendedName>
        <fullName evidence="3">Hemerythrin HHE cation binding domain-containing protein</fullName>
    </recommendedName>
</protein>
<keyword evidence="2" id="KW-1185">Reference proteome</keyword>
<comment type="caution">
    <text evidence="1">The sequence shown here is derived from an EMBL/GenBank/DDBJ whole genome shotgun (WGS) entry which is preliminary data.</text>
</comment>
<evidence type="ECO:0000313" key="2">
    <source>
        <dbReference type="Proteomes" id="UP001596157"/>
    </source>
</evidence>
<reference evidence="2" key="1">
    <citation type="journal article" date="2019" name="Int. J. Syst. Evol. Microbiol.">
        <title>The Global Catalogue of Microorganisms (GCM) 10K type strain sequencing project: providing services to taxonomists for standard genome sequencing and annotation.</title>
        <authorList>
            <consortium name="The Broad Institute Genomics Platform"/>
            <consortium name="The Broad Institute Genome Sequencing Center for Infectious Disease"/>
            <person name="Wu L."/>
            <person name="Ma J."/>
        </authorList>
    </citation>
    <scope>NUCLEOTIDE SEQUENCE [LARGE SCALE GENOMIC DNA]</scope>
    <source>
        <strain evidence="2">CCUG 59778</strain>
    </source>
</reference>
<dbReference type="RefSeq" id="WP_378242457.1">
    <property type="nucleotide sequence ID" value="NZ_JBHSKF010000001.1"/>
</dbReference>